<dbReference type="EMBL" id="DF977532">
    <property type="protein sequence ID" value="GAP92828.1"/>
    <property type="molecule type" value="Genomic_DNA"/>
</dbReference>
<dbReference type="AlphaFoldDB" id="A0A1W2TVZ0"/>
<reference evidence="3" key="1">
    <citation type="submission" date="2016-03" db="EMBL/GenBank/DDBJ databases">
        <title>Draft genome sequence of Rosellinia necatrix.</title>
        <authorList>
            <person name="Kanematsu S."/>
        </authorList>
    </citation>
    <scope>NUCLEOTIDE SEQUENCE [LARGE SCALE GENOMIC DNA]</scope>
    <source>
        <strain evidence="3">W97</strain>
    </source>
</reference>
<dbReference type="Proteomes" id="UP000054516">
    <property type="component" value="Unassembled WGS sequence"/>
</dbReference>
<feature type="chain" id="PRO_5010691572" description="NTF2-like domain-containing protein" evidence="1">
    <location>
        <begin position="19"/>
        <end position="178"/>
    </location>
</feature>
<evidence type="ECO:0000313" key="4">
    <source>
        <dbReference type="Proteomes" id="UP000054516"/>
    </source>
</evidence>
<accession>A0A1W2TVZ0</accession>
<dbReference type="Pfam" id="PF26534">
    <property type="entry name" value="NTF2_7"/>
    <property type="match status" value="1"/>
</dbReference>
<sequence length="178" mass="18786">MMLKATLITAFACLAATAAPTPGRARAWCLDANDGKKLAARYTDLRGDFTEGKALAVLAQGFTEMSDSANVVAGKPPGSTTYASQQEFIDAGLAGLLPRPEALDVLDVLAVTCDTVTLRWSLRLAAAAANDGSDGPLPDVLGVSVLRAVMEEDDWRVGGVWTEFNSWAYLQGVEATHI</sequence>
<dbReference type="InterPro" id="IPR058645">
    <property type="entry name" value="NTF2-like_dom_7"/>
</dbReference>
<dbReference type="OrthoDB" id="5596743at2759"/>
<evidence type="ECO:0000256" key="1">
    <source>
        <dbReference type="SAM" id="SignalP"/>
    </source>
</evidence>
<name>A0A1W2TVZ0_ROSNE</name>
<evidence type="ECO:0000259" key="2">
    <source>
        <dbReference type="Pfam" id="PF26534"/>
    </source>
</evidence>
<gene>
    <name evidence="3" type="ORF">SAMD00023353_8700180</name>
</gene>
<evidence type="ECO:0000313" key="3">
    <source>
        <dbReference type="EMBL" id="GAP92828.1"/>
    </source>
</evidence>
<feature type="signal peptide" evidence="1">
    <location>
        <begin position="1"/>
        <end position="18"/>
    </location>
</feature>
<proteinExistence type="predicted"/>
<protein>
    <recommendedName>
        <fullName evidence="2">NTF2-like domain-containing protein</fullName>
    </recommendedName>
</protein>
<keyword evidence="1" id="KW-0732">Signal</keyword>
<keyword evidence="4" id="KW-1185">Reference proteome</keyword>
<organism evidence="3">
    <name type="scientific">Rosellinia necatrix</name>
    <name type="common">White root-rot fungus</name>
    <dbReference type="NCBI Taxonomy" id="77044"/>
    <lineage>
        <taxon>Eukaryota</taxon>
        <taxon>Fungi</taxon>
        <taxon>Dikarya</taxon>
        <taxon>Ascomycota</taxon>
        <taxon>Pezizomycotina</taxon>
        <taxon>Sordariomycetes</taxon>
        <taxon>Xylariomycetidae</taxon>
        <taxon>Xylariales</taxon>
        <taxon>Xylariaceae</taxon>
        <taxon>Rosellinia</taxon>
    </lineage>
</organism>
<feature type="domain" description="NTF2-like" evidence="2">
    <location>
        <begin position="28"/>
        <end position="174"/>
    </location>
</feature>